<evidence type="ECO:0000313" key="2">
    <source>
        <dbReference type="Proteomes" id="UP001418222"/>
    </source>
</evidence>
<organism evidence="1 2">
    <name type="scientific">Platanthera zijinensis</name>
    <dbReference type="NCBI Taxonomy" id="2320716"/>
    <lineage>
        <taxon>Eukaryota</taxon>
        <taxon>Viridiplantae</taxon>
        <taxon>Streptophyta</taxon>
        <taxon>Embryophyta</taxon>
        <taxon>Tracheophyta</taxon>
        <taxon>Spermatophyta</taxon>
        <taxon>Magnoliopsida</taxon>
        <taxon>Liliopsida</taxon>
        <taxon>Asparagales</taxon>
        <taxon>Orchidaceae</taxon>
        <taxon>Orchidoideae</taxon>
        <taxon>Orchideae</taxon>
        <taxon>Orchidinae</taxon>
        <taxon>Platanthera</taxon>
    </lineage>
</organism>
<proteinExistence type="predicted"/>
<protein>
    <submittedName>
        <fullName evidence="1">Uncharacterized protein</fullName>
    </submittedName>
</protein>
<accession>A0AAP0AYC1</accession>
<dbReference type="EMBL" id="JBBWWQ010000019">
    <property type="protein sequence ID" value="KAK8919063.1"/>
    <property type="molecule type" value="Genomic_DNA"/>
</dbReference>
<comment type="caution">
    <text evidence="1">The sequence shown here is derived from an EMBL/GenBank/DDBJ whole genome shotgun (WGS) entry which is preliminary data.</text>
</comment>
<keyword evidence="2" id="KW-1185">Reference proteome</keyword>
<name>A0AAP0AYC1_9ASPA</name>
<dbReference type="PANTHER" id="PTHR48167:SF2">
    <property type="entry name" value="EXPRESSED PROTEIN"/>
    <property type="match status" value="1"/>
</dbReference>
<dbReference type="Proteomes" id="UP001418222">
    <property type="component" value="Unassembled WGS sequence"/>
</dbReference>
<evidence type="ECO:0000313" key="1">
    <source>
        <dbReference type="EMBL" id="KAK8919063.1"/>
    </source>
</evidence>
<dbReference type="PANTHER" id="PTHR48167">
    <property type="entry name" value="EXPRESSED PROTEIN"/>
    <property type="match status" value="1"/>
</dbReference>
<sequence>MIIVRLDLVSKRRFTFHSPVLTCILGAVYAKLTGLGRNTLKTDIIHLLEGSNLSTADVKFVYSNTFTPISMMLRFPSQSSYDIALRQTLRKGRLYNLEKIYSGQWDITESHDGRTVMVYGIPRSALRDDIDRFLSGCNFDPSSFRYVNRPGIQSAVKAITFRVASTLEAINFCIRKNRSVCSNAPVTVRVLQ</sequence>
<gene>
    <name evidence="1" type="ORF">KSP39_PZI021709</name>
</gene>
<dbReference type="AlphaFoldDB" id="A0AAP0AYC1"/>
<reference evidence="1 2" key="1">
    <citation type="journal article" date="2022" name="Nat. Plants">
        <title>Genomes of leafy and leafless Platanthera orchids illuminate the evolution of mycoheterotrophy.</title>
        <authorList>
            <person name="Li M.H."/>
            <person name="Liu K.W."/>
            <person name="Li Z."/>
            <person name="Lu H.C."/>
            <person name="Ye Q.L."/>
            <person name="Zhang D."/>
            <person name="Wang J.Y."/>
            <person name="Li Y.F."/>
            <person name="Zhong Z.M."/>
            <person name="Liu X."/>
            <person name="Yu X."/>
            <person name="Liu D.K."/>
            <person name="Tu X.D."/>
            <person name="Liu B."/>
            <person name="Hao Y."/>
            <person name="Liao X.Y."/>
            <person name="Jiang Y.T."/>
            <person name="Sun W.H."/>
            <person name="Chen J."/>
            <person name="Chen Y.Q."/>
            <person name="Ai Y."/>
            <person name="Zhai J.W."/>
            <person name="Wu S.S."/>
            <person name="Zhou Z."/>
            <person name="Hsiao Y.Y."/>
            <person name="Wu W.L."/>
            <person name="Chen Y.Y."/>
            <person name="Lin Y.F."/>
            <person name="Hsu J.L."/>
            <person name="Li C.Y."/>
            <person name="Wang Z.W."/>
            <person name="Zhao X."/>
            <person name="Zhong W.Y."/>
            <person name="Ma X.K."/>
            <person name="Ma L."/>
            <person name="Huang J."/>
            <person name="Chen G.Z."/>
            <person name="Huang M.Z."/>
            <person name="Huang L."/>
            <person name="Peng D.H."/>
            <person name="Luo Y.B."/>
            <person name="Zou S.Q."/>
            <person name="Chen S.P."/>
            <person name="Lan S."/>
            <person name="Tsai W.C."/>
            <person name="Van de Peer Y."/>
            <person name="Liu Z.J."/>
        </authorList>
    </citation>
    <scope>NUCLEOTIDE SEQUENCE [LARGE SCALE GENOMIC DNA]</scope>
    <source>
        <strain evidence="1">Lor287</strain>
    </source>
</reference>